<dbReference type="EC" id="5.1.3.13" evidence="3 7"/>
<evidence type="ECO:0000256" key="4">
    <source>
        <dbReference type="ARBA" id="ARBA00019595"/>
    </source>
</evidence>
<sequence length="183" mass="20620">MTFTETPLAGAYLIQLSPRSDHRGWFARTYDKAAFAQIGHTADWVQMNHSMTHQPGAVRGMHFQRSPKAEIKLVRCVAGRVFDVIIDLRVSSPTLGHWFGTELSAENQQMLYIPKGFAHGFQTLTTDCQLIYCHSETYSPDHEGAVRYNDPHIGISWPLPITDLSERDANHALLTDRFVGIPV</sequence>
<dbReference type="RefSeq" id="WP_164034918.1">
    <property type="nucleotide sequence ID" value="NZ_JAAGNZ010000001.1"/>
</dbReference>
<dbReference type="GO" id="GO:0019305">
    <property type="term" value="P:dTDP-rhamnose biosynthetic process"/>
    <property type="evidence" value="ECO:0007669"/>
    <property type="project" value="UniProtKB-UniRule"/>
</dbReference>
<comment type="pathway">
    <text evidence="7">Carbohydrate biosynthesis; dTDP-L-rhamnose biosynthesis.</text>
</comment>
<dbReference type="GO" id="GO:0005829">
    <property type="term" value="C:cytosol"/>
    <property type="evidence" value="ECO:0007669"/>
    <property type="project" value="TreeGrafter"/>
</dbReference>
<dbReference type="EMBL" id="JAAGNZ010000001">
    <property type="protein sequence ID" value="NEU65598.1"/>
    <property type="molecule type" value="Genomic_DNA"/>
</dbReference>
<dbReference type="CDD" id="cd00438">
    <property type="entry name" value="cupin_RmlC"/>
    <property type="match status" value="1"/>
</dbReference>
<organism evidence="8 9">
    <name type="scientific">Spirosoma agri</name>
    <dbReference type="NCBI Taxonomy" id="1987381"/>
    <lineage>
        <taxon>Bacteria</taxon>
        <taxon>Pseudomonadati</taxon>
        <taxon>Bacteroidota</taxon>
        <taxon>Cytophagia</taxon>
        <taxon>Cytophagales</taxon>
        <taxon>Cytophagaceae</taxon>
        <taxon>Spirosoma</taxon>
    </lineage>
</organism>
<comment type="catalytic activity">
    <reaction evidence="1 7">
        <text>dTDP-4-dehydro-6-deoxy-alpha-D-glucose = dTDP-4-dehydro-beta-L-rhamnose</text>
        <dbReference type="Rhea" id="RHEA:16969"/>
        <dbReference type="ChEBI" id="CHEBI:57649"/>
        <dbReference type="ChEBI" id="CHEBI:62830"/>
        <dbReference type="EC" id="5.1.3.13"/>
    </reaction>
</comment>
<evidence type="ECO:0000256" key="1">
    <source>
        <dbReference type="ARBA" id="ARBA00001298"/>
    </source>
</evidence>
<reference evidence="8 9" key="1">
    <citation type="submission" date="2020-02" db="EMBL/GenBank/DDBJ databases">
        <title>Draft genome sequence of two Spirosoma agri KCTC 52727 and Spirosoma terrae KCTC 52035.</title>
        <authorList>
            <person name="Rojas J."/>
            <person name="Ambika Manirajan B."/>
            <person name="Ratering S."/>
            <person name="Suarez C."/>
            <person name="Schnell S."/>
        </authorList>
    </citation>
    <scope>NUCLEOTIDE SEQUENCE [LARGE SCALE GENOMIC DNA]</scope>
    <source>
        <strain evidence="8 9">KCTC 52727</strain>
    </source>
</reference>
<comment type="similarity">
    <text evidence="7">Belongs to the dTDP-4-dehydrorhamnose 3,5-epimerase family.</text>
</comment>
<evidence type="ECO:0000313" key="9">
    <source>
        <dbReference type="Proteomes" id="UP000477386"/>
    </source>
</evidence>
<dbReference type="Pfam" id="PF00908">
    <property type="entry name" value="dTDP_sugar_isom"/>
    <property type="match status" value="1"/>
</dbReference>
<comment type="subunit">
    <text evidence="7">Homodimer.</text>
</comment>
<feature type="active site" description="Proton acceptor" evidence="5">
    <location>
        <position position="62"/>
    </location>
</feature>
<dbReference type="PANTHER" id="PTHR21047">
    <property type="entry name" value="DTDP-6-DEOXY-D-GLUCOSE-3,5 EPIMERASE"/>
    <property type="match status" value="1"/>
</dbReference>
<keyword evidence="7 8" id="KW-0413">Isomerase</keyword>
<dbReference type="Proteomes" id="UP000477386">
    <property type="component" value="Unassembled WGS sequence"/>
</dbReference>
<evidence type="ECO:0000256" key="5">
    <source>
        <dbReference type="PIRSR" id="PIRSR600888-1"/>
    </source>
</evidence>
<dbReference type="Gene3D" id="2.60.120.10">
    <property type="entry name" value="Jelly Rolls"/>
    <property type="match status" value="1"/>
</dbReference>
<evidence type="ECO:0000256" key="2">
    <source>
        <dbReference type="ARBA" id="ARBA00001997"/>
    </source>
</evidence>
<dbReference type="NCBIfam" id="TIGR01221">
    <property type="entry name" value="rmlC"/>
    <property type="match status" value="1"/>
</dbReference>
<dbReference type="GO" id="GO:0000271">
    <property type="term" value="P:polysaccharide biosynthetic process"/>
    <property type="evidence" value="ECO:0007669"/>
    <property type="project" value="TreeGrafter"/>
</dbReference>
<feature type="site" description="Participates in a stacking interaction with the thymidine ring of dTDP-4-oxo-6-deoxyglucose" evidence="6">
    <location>
        <position position="138"/>
    </location>
</feature>
<dbReference type="SUPFAM" id="SSF51182">
    <property type="entry name" value="RmlC-like cupins"/>
    <property type="match status" value="1"/>
</dbReference>
<gene>
    <name evidence="8" type="primary">rfbC</name>
    <name evidence="8" type="ORF">GK091_01800</name>
</gene>
<feature type="active site" description="Proton donor" evidence="5">
    <location>
        <position position="132"/>
    </location>
</feature>
<evidence type="ECO:0000256" key="3">
    <source>
        <dbReference type="ARBA" id="ARBA00012098"/>
    </source>
</evidence>
<evidence type="ECO:0000256" key="7">
    <source>
        <dbReference type="RuleBase" id="RU364069"/>
    </source>
</evidence>
<dbReference type="AlphaFoldDB" id="A0A6M0IBZ1"/>
<proteinExistence type="inferred from homology"/>
<dbReference type="GO" id="GO:0008830">
    <property type="term" value="F:dTDP-4-dehydrorhamnose 3,5-epimerase activity"/>
    <property type="evidence" value="ECO:0007669"/>
    <property type="project" value="UniProtKB-UniRule"/>
</dbReference>
<evidence type="ECO:0000256" key="6">
    <source>
        <dbReference type="PIRSR" id="PIRSR600888-3"/>
    </source>
</evidence>
<keyword evidence="9" id="KW-1185">Reference proteome</keyword>
<protein>
    <recommendedName>
        <fullName evidence="4 7">dTDP-4-dehydrorhamnose 3,5-epimerase</fullName>
        <ecNumber evidence="3 7">5.1.3.13</ecNumber>
    </recommendedName>
    <alternativeName>
        <fullName evidence="7">Thymidine diphospho-4-keto-rhamnose 3,5-epimerase</fullName>
    </alternativeName>
</protein>
<dbReference type="InterPro" id="IPR011051">
    <property type="entry name" value="RmlC_Cupin_sf"/>
</dbReference>
<comment type="function">
    <text evidence="2 7">Catalyzes the epimerization of the C3' and C5'positions of dTDP-6-deoxy-D-xylo-4-hexulose, forming dTDP-6-deoxy-L-lyxo-4-hexulose.</text>
</comment>
<accession>A0A6M0IBZ1</accession>
<name>A0A6M0IBZ1_9BACT</name>
<dbReference type="UniPathway" id="UPA00124"/>
<dbReference type="InterPro" id="IPR000888">
    <property type="entry name" value="RmlC-like"/>
</dbReference>
<comment type="caution">
    <text evidence="8">The sequence shown here is derived from an EMBL/GenBank/DDBJ whole genome shotgun (WGS) entry which is preliminary data.</text>
</comment>
<dbReference type="PANTHER" id="PTHR21047:SF2">
    <property type="entry name" value="THYMIDINE DIPHOSPHO-4-KETO-RHAMNOSE 3,5-EPIMERASE"/>
    <property type="match status" value="1"/>
</dbReference>
<dbReference type="InterPro" id="IPR014710">
    <property type="entry name" value="RmlC-like_jellyroll"/>
</dbReference>
<evidence type="ECO:0000313" key="8">
    <source>
        <dbReference type="EMBL" id="NEU65598.1"/>
    </source>
</evidence>